<organism evidence="1 2">
    <name type="scientific">Shewanella algae</name>
    <dbReference type="NCBI Taxonomy" id="38313"/>
    <lineage>
        <taxon>Bacteria</taxon>
        <taxon>Pseudomonadati</taxon>
        <taxon>Pseudomonadota</taxon>
        <taxon>Gammaproteobacteria</taxon>
        <taxon>Alteromonadales</taxon>
        <taxon>Shewanellaceae</taxon>
        <taxon>Shewanella</taxon>
    </lineage>
</organism>
<keyword evidence="2" id="KW-1185">Reference proteome</keyword>
<name>A0A380BKP8_9GAMM</name>
<evidence type="ECO:0000313" key="1">
    <source>
        <dbReference type="EMBL" id="SUJ02397.1"/>
    </source>
</evidence>
<dbReference type="Proteomes" id="UP000254069">
    <property type="component" value="Unassembled WGS sequence"/>
</dbReference>
<dbReference type="RefSeq" id="WP_115390225.1">
    <property type="nucleotide sequence ID" value="NZ_JADZHC010000055.1"/>
</dbReference>
<sequence>MLELVDFIRLFSQHGRLVSLPQLLAVAGDDAEKAVDAVQEYIHLILAPEHRDLKMRISEDEHFFYSDRYMVDSYANRWLALQRGEVAATLAQQIREASCRHTAVLEASVLGYPPYSLDAEAQQALRQQLLAMPEYDDIRYDIGRDGKGYYFSTDGLSPEYARVLADYDPFEWSC</sequence>
<dbReference type="AlphaFoldDB" id="A0A380BKP8"/>
<dbReference type="EMBL" id="UGYO01000002">
    <property type="protein sequence ID" value="SUJ02397.1"/>
    <property type="molecule type" value="Genomic_DNA"/>
</dbReference>
<evidence type="ECO:0000313" key="2">
    <source>
        <dbReference type="Proteomes" id="UP000254069"/>
    </source>
</evidence>
<gene>
    <name evidence="1" type="ORF">NCTC10738_03489</name>
</gene>
<accession>A0A380BKP8</accession>
<reference evidence="1 2" key="1">
    <citation type="submission" date="2018-06" db="EMBL/GenBank/DDBJ databases">
        <authorList>
            <consortium name="Pathogen Informatics"/>
            <person name="Doyle S."/>
        </authorList>
    </citation>
    <scope>NUCLEOTIDE SEQUENCE [LARGE SCALE GENOMIC DNA]</scope>
    <source>
        <strain evidence="1 2">NCTC10738</strain>
    </source>
</reference>
<protein>
    <submittedName>
        <fullName evidence="1">Uncharacterized protein</fullName>
    </submittedName>
</protein>
<proteinExistence type="predicted"/>